<sequence length="410" mass="45829">MPLNEKQQQAFDMALSSRIGIITGAPGTGKTFTLKAILEAVREKHWSACLMAPTGKAAKQMQKSTGAPASTIHRALEPAKNLTGGFIFRKNEDNLIDANMVVVDEMSMVTNDLMADLLRAVDVGKTRLLFVGDHYQLPSVGSGAVLRDFIASQIVPCVELTEIQRNSGDIVRACHRIKDGDNYLTSPKLDPAEGFNFRHIEAASPREIQQIIKDIVCKRMPARGYNPVWDIQVLSPVNKKTDLSCKALNKMLQKQLNPNPRINENVKFRVADKVIQTKNEIIKGATGRDEYVVNGDMGEIVKIEYSEKRMAVKFSDPDRIVNIPPFDHHLLLAYCITVHRAQGSEFPVVVIPLHQSLIYVMNRNWLYTAISRAQDICITVGQIGVARRAIRTEMTDSRMTLLKQKLRGEI</sequence>
<organism evidence="5">
    <name type="scientific">viral metagenome</name>
    <dbReference type="NCBI Taxonomy" id="1070528"/>
    <lineage>
        <taxon>unclassified sequences</taxon>
        <taxon>metagenomes</taxon>
        <taxon>organismal metagenomes</taxon>
    </lineage>
</organism>
<evidence type="ECO:0000256" key="1">
    <source>
        <dbReference type="ARBA" id="ARBA00022741"/>
    </source>
</evidence>
<dbReference type="InterPro" id="IPR027417">
    <property type="entry name" value="P-loop_NTPase"/>
</dbReference>
<dbReference type="PANTHER" id="PTHR43788">
    <property type="entry name" value="DNA2/NAM7 HELICASE FAMILY MEMBER"/>
    <property type="match status" value="1"/>
</dbReference>
<accession>A0A6M3IL75</accession>
<keyword evidence="1" id="KW-0547">Nucleotide-binding</keyword>
<dbReference type="Pfam" id="PF13604">
    <property type="entry name" value="AAA_30"/>
    <property type="match status" value="1"/>
</dbReference>
<evidence type="ECO:0000259" key="4">
    <source>
        <dbReference type="Pfam" id="PF18335"/>
    </source>
</evidence>
<dbReference type="Gene3D" id="3.40.50.300">
    <property type="entry name" value="P-loop containing nucleotide triphosphate hydrolases"/>
    <property type="match status" value="2"/>
</dbReference>
<reference evidence="5" key="1">
    <citation type="submission" date="2020-03" db="EMBL/GenBank/DDBJ databases">
        <title>The deep terrestrial virosphere.</title>
        <authorList>
            <person name="Holmfeldt K."/>
            <person name="Nilsson E."/>
            <person name="Simone D."/>
            <person name="Lopez-Fernandez M."/>
            <person name="Wu X."/>
            <person name="de Brujin I."/>
            <person name="Lundin D."/>
            <person name="Andersson A."/>
            <person name="Bertilsson S."/>
            <person name="Dopson M."/>
        </authorList>
    </citation>
    <scope>NUCLEOTIDE SEQUENCE</scope>
    <source>
        <strain evidence="5">MM415B01534</strain>
    </source>
</reference>
<dbReference type="AlphaFoldDB" id="A0A6M3IL75"/>
<keyword evidence="2" id="KW-0067">ATP-binding</keyword>
<dbReference type="InterPro" id="IPR027785">
    <property type="entry name" value="UvrD-like_helicase_C"/>
</dbReference>
<proteinExistence type="predicted"/>
<evidence type="ECO:0000259" key="3">
    <source>
        <dbReference type="Pfam" id="PF13538"/>
    </source>
</evidence>
<dbReference type="InterPro" id="IPR041451">
    <property type="entry name" value="RecD2_SH13"/>
</dbReference>
<dbReference type="EMBL" id="MT141300">
    <property type="protein sequence ID" value="QJA57938.1"/>
    <property type="molecule type" value="Genomic_DNA"/>
</dbReference>
<dbReference type="Pfam" id="PF13538">
    <property type="entry name" value="UvrD_C_2"/>
    <property type="match status" value="1"/>
</dbReference>
<dbReference type="InterPro" id="IPR050534">
    <property type="entry name" value="Coronavir_polyprotein_1ab"/>
</dbReference>
<evidence type="ECO:0000313" key="5">
    <source>
        <dbReference type="EMBL" id="QJA57938.1"/>
    </source>
</evidence>
<dbReference type="PANTHER" id="PTHR43788:SF6">
    <property type="entry name" value="DNA HELICASE B"/>
    <property type="match status" value="1"/>
</dbReference>
<feature type="domain" description="UvrD-like helicase C-terminal" evidence="3">
    <location>
        <begin position="332"/>
        <end position="375"/>
    </location>
</feature>
<feature type="domain" description="ATP-dependent RecD2 DNA helicase SH3" evidence="4">
    <location>
        <begin position="248"/>
        <end position="314"/>
    </location>
</feature>
<dbReference type="GO" id="GO:0005524">
    <property type="term" value="F:ATP binding"/>
    <property type="evidence" value="ECO:0007669"/>
    <property type="project" value="UniProtKB-KW"/>
</dbReference>
<evidence type="ECO:0000256" key="2">
    <source>
        <dbReference type="ARBA" id="ARBA00022840"/>
    </source>
</evidence>
<gene>
    <name evidence="5" type="ORF">MM415B01534_0006</name>
</gene>
<dbReference type="Gene3D" id="2.30.30.940">
    <property type="match status" value="1"/>
</dbReference>
<dbReference type="CDD" id="cd18809">
    <property type="entry name" value="SF1_C_RecD"/>
    <property type="match status" value="1"/>
</dbReference>
<dbReference type="SUPFAM" id="SSF52540">
    <property type="entry name" value="P-loop containing nucleoside triphosphate hydrolases"/>
    <property type="match status" value="1"/>
</dbReference>
<protein>
    <submittedName>
        <fullName evidence="5">Putative ATPase domain containing protein</fullName>
    </submittedName>
</protein>
<dbReference type="GO" id="GO:0003678">
    <property type="term" value="F:DNA helicase activity"/>
    <property type="evidence" value="ECO:0007669"/>
    <property type="project" value="UniProtKB-ARBA"/>
</dbReference>
<dbReference type="Pfam" id="PF18335">
    <property type="entry name" value="SH3_13"/>
    <property type="match status" value="1"/>
</dbReference>
<name>A0A6M3IL75_9ZZZZ</name>
<dbReference type="CDD" id="cd17933">
    <property type="entry name" value="DEXSc_RecD-like"/>
    <property type="match status" value="1"/>
</dbReference>